<dbReference type="OrthoDB" id="5565075at2759"/>
<dbReference type="InterPro" id="IPR001254">
    <property type="entry name" value="Trypsin_dom"/>
</dbReference>
<dbReference type="Gene3D" id="2.40.10.10">
    <property type="entry name" value="Trypsin-like serine proteases"/>
    <property type="match status" value="1"/>
</dbReference>
<dbReference type="PANTHER" id="PTHR24260:SF134">
    <property type="entry name" value="AT07769P-RELATED"/>
    <property type="match status" value="1"/>
</dbReference>
<sequence>MVYLQFLFLVLTSLLYHGSVQAQYSHSKLIISGANAAPKLIPNQVFVDQRLSDSIDSLKIYFGAVDITNIYETGQQRLIVKRKNIIVHSEYDPHKLLNDIALIRLPAEILFDEYIQPAKLPDPDKLYDNEIGVVSGWGIFDRNSWSTPNNLQWFNVTIFPYEECKRLVHKYEGFHASFYPTSNICLKPSQGLTCNGDSGGPLAIRNEDGTTTIVGLTSFGLEDTCEPNMPDIFTRVSSFLQWIKENE</sequence>
<feature type="domain" description="Peptidase S1" evidence="2">
    <location>
        <begin position="1"/>
        <end position="247"/>
    </location>
</feature>
<accession>A0A6P8WT53</accession>
<dbReference type="InterPro" id="IPR009003">
    <property type="entry name" value="Peptidase_S1_PA"/>
</dbReference>
<dbReference type="SUPFAM" id="SSF50494">
    <property type="entry name" value="Trypsin-like serine proteases"/>
    <property type="match status" value="1"/>
</dbReference>
<proteinExistence type="predicted"/>
<feature type="signal peptide" evidence="1">
    <location>
        <begin position="1"/>
        <end position="22"/>
    </location>
</feature>
<evidence type="ECO:0000259" key="2">
    <source>
        <dbReference type="PROSITE" id="PS50240"/>
    </source>
</evidence>
<dbReference type="GO" id="GO:0006508">
    <property type="term" value="P:proteolysis"/>
    <property type="evidence" value="ECO:0007669"/>
    <property type="project" value="InterPro"/>
</dbReference>
<dbReference type="SMART" id="SM00020">
    <property type="entry name" value="Tryp_SPc"/>
    <property type="match status" value="1"/>
</dbReference>
<evidence type="ECO:0000256" key="1">
    <source>
        <dbReference type="SAM" id="SignalP"/>
    </source>
</evidence>
<evidence type="ECO:0000313" key="3">
    <source>
        <dbReference type="Proteomes" id="UP000515160"/>
    </source>
</evidence>
<organism evidence="3 4">
    <name type="scientific">Drosophila albomicans</name>
    <name type="common">Fruit fly</name>
    <dbReference type="NCBI Taxonomy" id="7291"/>
    <lineage>
        <taxon>Eukaryota</taxon>
        <taxon>Metazoa</taxon>
        <taxon>Ecdysozoa</taxon>
        <taxon>Arthropoda</taxon>
        <taxon>Hexapoda</taxon>
        <taxon>Insecta</taxon>
        <taxon>Pterygota</taxon>
        <taxon>Neoptera</taxon>
        <taxon>Endopterygota</taxon>
        <taxon>Diptera</taxon>
        <taxon>Brachycera</taxon>
        <taxon>Muscomorpha</taxon>
        <taxon>Ephydroidea</taxon>
        <taxon>Drosophilidae</taxon>
        <taxon>Drosophila</taxon>
    </lineage>
</organism>
<reference evidence="4" key="1">
    <citation type="submission" date="2025-08" db="UniProtKB">
        <authorList>
            <consortium name="RefSeq"/>
        </authorList>
    </citation>
    <scope>IDENTIFICATION</scope>
    <source>
        <strain evidence="4">15112-1751.03</strain>
        <tissue evidence="4">Whole Adult</tissue>
    </source>
</reference>
<dbReference type="GO" id="GO:0004252">
    <property type="term" value="F:serine-type endopeptidase activity"/>
    <property type="evidence" value="ECO:0007669"/>
    <property type="project" value="InterPro"/>
</dbReference>
<name>A0A6P8WT53_DROAB</name>
<dbReference type="PANTHER" id="PTHR24260">
    <property type="match status" value="1"/>
</dbReference>
<dbReference type="Proteomes" id="UP000515160">
    <property type="component" value="Chromosome 3"/>
</dbReference>
<gene>
    <name evidence="4" type="primary">LOC117569713</name>
</gene>
<keyword evidence="1" id="KW-0732">Signal</keyword>
<feature type="chain" id="PRO_5027770333" evidence="1">
    <location>
        <begin position="23"/>
        <end position="247"/>
    </location>
</feature>
<evidence type="ECO:0000313" key="4">
    <source>
        <dbReference type="RefSeq" id="XP_034106871.1"/>
    </source>
</evidence>
<dbReference type="CDD" id="cd00190">
    <property type="entry name" value="Tryp_SPc"/>
    <property type="match status" value="1"/>
</dbReference>
<dbReference type="Pfam" id="PF00089">
    <property type="entry name" value="Trypsin"/>
    <property type="match status" value="1"/>
</dbReference>
<dbReference type="GeneID" id="117569713"/>
<protein>
    <submittedName>
        <fullName evidence="4">Chymotrypsin-2-like</fullName>
    </submittedName>
</protein>
<dbReference type="RefSeq" id="XP_034106871.1">
    <property type="nucleotide sequence ID" value="XM_034250980.2"/>
</dbReference>
<keyword evidence="3" id="KW-1185">Reference proteome</keyword>
<dbReference type="PROSITE" id="PS50240">
    <property type="entry name" value="TRYPSIN_DOM"/>
    <property type="match status" value="1"/>
</dbReference>
<dbReference type="InterPro" id="IPR051333">
    <property type="entry name" value="CLIP_Serine_Protease"/>
</dbReference>
<dbReference type="AlphaFoldDB" id="A0A6P8WT53"/>
<dbReference type="InterPro" id="IPR043504">
    <property type="entry name" value="Peptidase_S1_PA_chymotrypsin"/>
</dbReference>